<evidence type="ECO:0000313" key="3">
    <source>
        <dbReference type="Proteomes" id="UP000183315"/>
    </source>
</evidence>
<dbReference type="AlphaFoldDB" id="A0A1H6X4L5"/>
<dbReference type="RefSeq" id="WP_052406062.1">
    <property type="nucleotide sequence ID" value="NZ_BBLU01000016.1"/>
</dbReference>
<evidence type="ECO:0008006" key="4">
    <source>
        <dbReference type="Google" id="ProtNLM"/>
    </source>
</evidence>
<dbReference type="OrthoDB" id="4426339at2"/>
<keyword evidence="3" id="KW-1185">Reference proteome</keyword>
<organism evidence="2 3">
    <name type="scientific">Demequina mangrovi</name>
    <dbReference type="NCBI Taxonomy" id="1043493"/>
    <lineage>
        <taxon>Bacteria</taxon>
        <taxon>Bacillati</taxon>
        <taxon>Actinomycetota</taxon>
        <taxon>Actinomycetes</taxon>
        <taxon>Micrococcales</taxon>
        <taxon>Demequinaceae</taxon>
        <taxon>Demequina</taxon>
    </lineage>
</organism>
<name>A0A1H6X4L5_9MICO</name>
<dbReference type="EMBL" id="FNZI01000002">
    <property type="protein sequence ID" value="SEJ19762.1"/>
    <property type="molecule type" value="Genomic_DNA"/>
</dbReference>
<sequence length="232" mass="23235">MSPQPAVPQLWRGDGTEQRGLVDDAPPAPDLEGAHVRVQGVSGAGAAAAIAAAAAGAASVSLVALAGDRGPAGTRHLARRLAEEAPGIRVHLDATRRVDGEVIAAYGAVPARLQHRLMLAGPHVVMLADEAGWAVLPVSPGTAACARCLDLRRADADPAWPVLAAQCEAYAPPRDPLSASLAGALAASSLAALLAGGAAPAWRVERGLPLRLVAAPHRDCGCGASGATADAL</sequence>
<reference evidence="3" key="1">
    <citation type="submission" date="2016-10" db="EMBL/GenBank/DDBJ databases">
        <authorList>
            <person name="Varghese N."/>
        </authorList>
    </citation>
    <scope>NUCLEOTIDE SEQUENCE [LARGE SCALE GENOMIC DNA]</scope>
    <source>
        <strain evidence="3">DSM 24868</strain>
    </source>
</reference>
<feature type="region of interest" description="Disordered" evidence="1">
    <location>
        <begin position="1"/>
        <end position="29"/>
    </location>
</feature>
<dbReference type="Proteomes" id="UP000183315">
    <property type="component" value="Unassembled WGS sequence"/>
</dbReference>
<proteinExistence type="predicted"/>
<accession>A0A1H6X4L5</accession>
<evidence type="ECO:0000313" key="2">
    <source>
        <dbReference type="EMBL" id="SEJ19762.1"/>
    </source>
</evidence>
<protein>
    <recommendedName>
        <fullName evidence="4">Bacteriocin biosynthesis cyclodehydratase domain-containing protein</fullName>
    </recommendedName>
</protein>
<evidence type="ECO:0000256" key="1">
    <source>
        <dbReference type="SAM" id="MobiDB-lite"/>
    </source>
</evidence>
<dbReference type="STRING" id="1043493.SAMN05421637_1119"/>
<gene>
    <name evidence="2" type="ORF">SAMN05421637_1119</name>
</gene>
<dbReference type="eggNOG" id="COG0476">
    <property type="taxonomic scope" value="Bacteria"/>
</dbReference>